<name>D8JU55_HYPDA</name>
<evidence type="ECO:0000256" key="1">
    <source>
        <dbReference type="ARBA" id="ARBA00022679"/>
    </source>
</evidence>
<keyword evidence="6" id="KW-1185">Reference proteome</keyword>
<evidence type="ECO:0000313" key="6">
    <source>
        <dbReference type="Proteomes" id="UP000002033"/>
    </source>
</evidence>
<dbReference type="Pfam" id="PF00856">
    <property type="entry name" value="SET"/>
    <property type="match status" value="1"/>
</dbReference>
<dbReference type="eggNOG" id="COG2940">
    <property type="taxonomic scope" value="Bacteria"/>
</dbReference>
<dbReference type="AlphaFoldDB" id="D8JU55"/>
<dbReference type="STRING" id="582899.Hden_0828"/>
<gene>
    <name evidence="5" type="ordered locus">Hden_0828</name>
</gene>
<evidence type="ECO:0000259" key="4">
    <source>
        <dbReference type="PROSITE" id="PS50868"/>
    </source>
</evidence>
<keyword evidence="1" id="KW-0808">Transferase</keyword>
<dbReference type="EMBL" id="CP002083">
    <property type="protein sequence ID" value="ADJ22645.1"/>
    <property type="molecule type" value="Genomic_DNA"/>
</dbReference>
<evidence type="ECO:0000256" key="2">
    <source>
        <dbReference type="ARBA" id="ARBA00022691"/>
    </source>
</evidence>
<dbReference type="Gene3D" id="2.170.270.10">
    <property type="entry name" value="SET domain"/>
    <property type="match status" value="1"/>
</dbReference>
<feature type="domain" description="SET" evidence="3">
    <location>
        <begin position="11"/>
        <end position="116"/>
    </location>
</feature>
<accession>D8JU55</accession>
<dbReference type="OrthoDB" id="9804945at2"/>
<dbReference type="KEGG" id="hdn:Hden_0828"/>
<reference evidence="6" key="1">
    <citation type="journal article" date="2011" name="J. Bacteriol.">
        <title>Genome sequences of eight morphologically diverse alphaproteobacteria.</title>
        <authorList>
            <consortium name="US DOE Joint Genome Institute"/>
            <person name="Brown P.J."/>
            <person name="Kysela D.T."/>
            <person name="Buechlein A."/>
            <person name="Hemmerich C."/>
            <person name="Brun Y.V."/>
        </authorList>
    </citation>
    <scope>NUCLEOTIDE SEQUENCE [LARGE SCALE GENOMIC DNA]</scope>
    <source>
        <strain evidence="6">ATCC 51888 / DSM 1869 / NCIB 11706 / TK 0415</strain>
    </source>
</reference>
<feature type="domain" description="Post-SET" evidence="4">
    <location>
        <begin position="124"/>
        <end position="140"/>
    </location>
</feature>
<evidence type="ECO:0000313" key="5">
    <source>
        <dbReference type="EMBL" id="ADJ22645.1"/>
    </source>
</evidence>
<proteinExistence type="predicted"/>
<dbReference type="InterPro" id="IPR046341">
    <property type="entry name" value="SET_dom_sf"/>
</dbReference>
<dbReference type="RefSeq" id="WP_013214860.1">
    <property type="nucleotide sequence ID" value="NC_014313.1"/>
</dbReference>
<dbReference type="Proteomes" id="UP000002033">
    <property type="component" value="Chromosome"/>
</dbReference>
<dbReference type="InterPro" id="IPR053201">
    <property type="entry name" value="Flavunoidine_N-MTase"/>
</dbReference>
<dbReference type="PANTHER" id="PTHR12350:SF19">
    <property type="entry name" value="SET DOMAIN-CONTAINING PROTEIN"/>
    <property type="match status" value="1"/>
</dbReference>
<protein>
    <submittedName>
        <fullName evidence="5">Nuclear protein SET</fullName>
    </submittedName>
</protein>
<dbReference type="PANTHER" id="PTHR12350">
    <property type="entry name" value="HISTONE-LYSINE N-METHYLTRANSFERASE-RELATED"/>
    <property type="match status" value="1"/>
</dbReference>
<organism evidence="5 6">
    <name type="scientific">Hyphomicrobium denitrificans (strain ATCC 51888 / DSM 1869 / NCIMB 11706 / TK 0415)</name>
    <dbReference type="NCBI Taxonomy" id="582899"/>
    <lineage>
        <taxon>Bacteria</taxon>
        <taxon>Pseudomonadati</taxon>
        <taxon>Pseudomonadota</taxon>
        <taxon>Alphaproteobacteria</taxon>
        <taxon>Hyphomicrobiales</taxon>
        <taxon>Hyphomicrobiaceae</taxon>
        <taxon>Hyphomicrobium</taxon>
    </lineage>
</organism>
<evidence type="ECO:0000259" key="3">
    <source>
        <dbReference type="PROSITE" id="PS50280"/>
    </source>
</evidence>
<sequence length="195" mass="21407">MSGRAHSFLSPKCDVHPIPNRGGHTVVAREAIAKGELIVVWSGTLVTGEELNGMPPTVRRYSLQVEENQYLVSLSDCEPPDYVNHSCSPNAGLSGQIALVAMRDIGAGEEITYDYAMSDGSPYDEFTCSCGSPHCRVQVSGEDWRRVELWQRYEGYFSPYLQRRIMGAQVLRALGVKRRRASRKSSPGASTVPGG</sequence>
<dbReference type="HOGENOM" id="CLU_133663_0_0_5"/>
<dbReference type="GO" id="GO:0016740">
    <property type="term" value="F:transferase activity"/>
    <property type="evidence" value="ECO:0007669"/>
    <property type="project" value="UniProtKB-KW"/>
</dbReference>
<dbReference type="PROSITE" id="PS50868">
    <property type="entry name" value="POST_SET"/>
    <property type="match status" value="1"/>
</dbReference>
<dbReference type="InterPro" id="IPR001214">
    <property type="entry name" value="SET_dom"/>
</dbReference>
<dbReference type="PROSITE" id="PS50280">
    <property type="entry name" value="SET"/>
    <property type="match status" value="1"/>
</dbReference>
<dbReference type="SUPFAM" id="SSF82199">
    <property type="entry name" value="SET domain"/>
    <property type="match status" value="1"/>
</dbReference>
<dbReference type="InterPro" id="IPR003616">
    <property type="entry name" value="Post-SET_dom"/>
</dbReference>
<keyword evidence="2" id="KW-0949">S-adenosyl-L-methionine</keyword>
<dbReference type="SMART" id="SM00317">
    <property type="entry name" value="SET"/>
    <property type="match status" value="1"/>
</dbReference>